<evidence type="ECO:0000313" key="2">
    <source>
        <dbReference type="EMBL" id="AOP33258.1"/>
    </source>
</evidence>
<name>A0A1D7UUL2_9LEPT</name>
<organism evidence="2 3">
    <name type="scientific">Leptospira tipperaryensis</name>
    <dbReference type="NCBI Taxonomy" id="2564040"/>
    <lineage>
        <taxon>Bacteria</taxon>
        <taxon>Pseudomonadati</taxon>
        <taxon>Spirochaetota</taxon>
        <taxon>Spirochaetia</taxon>
        <taxon>Leptospirales</taxon>
        <taxon>Leptospiraceae</taxon>
        <taxon>Leptospira</taxon>
    </lineage>
</organism>
<evidence type="ECO:0000256" key="1">
    <source>
        <dbReference type="SAM" id="MobiDB-lite"/>
    </source>
</evidence>
<dbReference type="EMBL" id="CP015217">
    <property type="protein sequence ID" value="AOP33258.1"/>
    <property type="molecule type" value="Genomic_DNA"/>
</dbReference>
<dbReference type="OrthoDB" id="345655at2"/>
<sequence>MDLKIRDGLNACFGILKITNESVEKIKADASKSFQELSAKGATDNSEFASRLRSLAEKVLDAYTSVSNEFERGYKDVRVKFSEAAEHLTTSGKKEEAPVSRKKAAA</sequence>
<keyword evidence="3" id="KW-1185">Reference proteome</keyword>
<reference evidence="2 3" key="1">
    <citation type="submission" date="2016-04" db="EMBL/GenBank/DDBJ databases">
        <title>Complete genome seqeunce of Leptospira alstonii serovar Room22.</title>
        <authorList>
            <person name="Nally J.E."/>
            <person name="Bayles D.O."/>
            <person name="Hurley D."/>
            <person name="Fanning S."/>
            <person name="McMahon B.J."/>
            <person name="Arent Z."/>
        </authorList>
    </citation>
    <scope>NUCLEOTIDE SEQUENCE [LARGE SCALE GENOMIC DNA]</scope>
    <source>
        <strain evidence="2 3">GWTS #1</strain>
    </source>
</reference>
<dbReference type="KEGG" id="laj:A0128_04980"/>
<dbReference type="RefSeq" id="WP_069606498.1">
    <property type="nucleotide sequence ID" value="NZ_CP015217.1"/>
</dbReference>
<feature type="compositionally biased region" description="Basic and acidic residues" evidence="1">
    <location>
        <begin position="87"/>
        <end position="99"/>
    </location>
</feature>
<protein>
    <recommendedName>
        <fullName evidence="4">Chemotaxis protein</fullName>
    </recommendedName>
</protein>
<dbReference type="AlphaFoldDB" id="A0A1D7UUL2"/>
<dbReference type="Proteomes" id="UP000094197">
    <property type="component" value="Chromosome 1"/>
</dbReference>
<gene>
    <name evidence="2" type="ORF">A0128_04980</name>
</gene>
<proteinExistence type="predicted"/>
<accession>A0A1D7UUL2</accession>
<evidence type="ECO:0000313" key="3">
    <source>
        <dbReference type="Proteomes" id="UP000094197"/>
    </source>
</evidence>
<evidence type="ECO:0008006" key="4">
    <source>
        <dbReference type="Google" id="ProtNLM"/>
    </source>
</evidence>
<feature type="region of interest" description="Disordered" evidence="1">
    <location>
        <begin position="87"/>
        <end position="106"/>
    </location>
</feature>
<dbReference type="NCBIfam" id="NF047773">
    <property type="entry name" value="phas_rel_Lepto"/>
    <property type="match status" value="1"/>
</dbReference>